<evidence type="ECO:0000256" key="1">
    <source>
        <dbReference type="SAM" id="MobiDB-lite"/>
    </source>
</evidence>
<organism evidence="2 3">
    <name type="scientific">Penicillium nordicum</name>
    <dbReference type="NCBI Taxonomy" id="229535"/>
    <lineage>
        <taxon>Eukaryota</taxon>
        <taxon>Fungi</taxon>
        <taxon>Dikarya</taxon>
        <taxon>Ascomycota</taxon>
        <taxon>Pezizomycotina</taxon>
        <taxon>Eurotiomycetes</taxon>
        <taxon>Eurotiomycetidae</taxon>
        <taxon>Eurotiales</taxon>
        <taxon>Aspergillaceae</taxon>
        <taxon>Penicillium</taxon>
    </lineage>
</organism>
<dbReference type="OrthoDB" id="3538998at2759"/>
<keyword evidence="3" id="KW-1185">Reference proteome</keyword>
<dbReference type="Proteomes" id="UP000037696">
    <property type="component" value="Unassembled WGS sequence"/>
</dbReference>
<evidence type="ECO:0000313" key="3">
    <source>
        <dbReference type="Proteomes" id="UP000037696"/>
    </source>
</evidence>
<evidence type="ECO:0000313" key="2">
    <source>
        <dbReference type="EMBL" id="KOS47614.1"/>
    </source>
</evidence>
<accession>A0A0M8PFI9</accession>
<comment type="caution">
    <text evidence="2">The sequence shown here is derived from an EMBL/GenBank/DDBJ whole genome shotgun (WGS) entry which is preliminary data.</text>
</comment>
<gene>
    <name evidence="2" type="ORF">ACN38_g1427</name>
</gene>
<proteinExistence type="predicted"/>
<feature type="compositionally biased region" description="Polar residues" evidence="1">
    <location>
        <begin position="335"/>
        <end position="354"/>
    </location>
</feature>
<reference evidence="2 3" key="1">
    <citation type="submission" date="2015-08" db="EMBL/GenBank/DDBJ databases">
        <title>Genome sequencing of Penicillium nordicum.</title>
        <authorList>
            <person name="Nguyen H.D."/>
            <person name="Seifert K.A."/>
        </authorList>
    </citation>
    <scope>NUCLEOTIDE SEQUENCE [LARGE SCALE GENOMIC DNA]</scope>
    <source>
        <strain evidence="2 3">DAOMC 185683</strain>
    </source>
</reference>
<protein>
    <submittedName>
        <fullName evidence="2">Uncharacterized protein</fullName>
    </submittedName>
</protein>
<feature type="region of interest" description="Disordered" evidence="1">
    <location>
        <begin position="333"/>
        <end position="361"/>
    </location>
</feature>
<dbReference type="AlphaFoldDB" id="A0A0M8PFI9"/>
<sequence>MKGRIDPPNRRKISIYRIKISSSMSISSRALLALVALSSISLANEIGYFDSSSCADPKGFATCYENADTIYSNCVNKNCAGGGESCYNSCGGSTSCMNEQCPGLGIDCINACECERSGSLIDCAGQSCWNRVYSCEYQATVLDYLSFCRKPDRDGLPYWPTPSDAPDSCSCNLGQIDQKEYLITNQMEKCSNNQTNIGQMITDADAIIEYGQACACCAFSAYISAIWGTCPDTQPSLLAADEWFAGVLNPGHWEECGPYLEKYDCVGDLGYGRADAGGIAKFYPPSNLPPNGTKSLYNMDGIISTPVSGNVLTWTLDSTLVHTVTVSSADATVTGTKASGGTDSTASTAKNTASGAAESDVKPGMGSISIVPSWAIAGIAGILILSTL</sequence>
<dbReference type="EMBL" id="LHQQ01000014">
    <property type="protein sequence ID" value="KOS47614.1"/>
    <property type="molecule type" value="Genomic_DNA"/>
</dbReference>
<name>A0A0M8PFI9_9EURO</name>